<dbReference type="SUPFAM" id="SSF52540">
    <property type="entry name" value="P-loop containing nucleoside triphosphate hydrolases"/>
    <property type="match status" value="1"/>
</dbReference>
<gene>
    <name evidence="3" type="primary">LOC106752559</name>
</gene>
<proteinExistence type="predicted"/>
<dbReference type="Pfam" id="PF00931">
    <property type="entry name" value="NB-ARC"/>
    <property type="match status" value="1"/>
</dbReference>
<dbReference type="PROSITE" id="PS50104">
    <property type="entry name" value="TIR"/>
    <property type="match status" value="1"/>
</dbReference>
<name>A0A1S3T7K0_VIGRR</name>
<feature type="domain" description="TIR" evidence="1">
    <location>
        <begin position="21"/>
        <end position="190"/>
    </location>
</feature>
<dbReference type="STRING" id="3916.A0A1S3T7K0"/>
<evidence type="ECO:0000313" key="2">
    <source>
        <dbReference type="Proteomes" id="UP000087766"/>
    </source>
</evidence>
<dbReference type="SMART" id="SM00255">
    <property type="entry name" value="TIR"/>
    <property type="match status" value="1"/>
</dbReference>
<dbReference type="Proteomes" id="UP000087766">
    <property type="component" value="Unplaced"/>
</dbReference>
<organism evidence="2 3">
    <name type="scientific">Vigna radiata var. radiata</name>
    <name type="common">Mung bean</name>
    <name type="synonym">Phaseolus aureus</name>
    <dbReference type="NCBI Taxonomy" id="3916"/>
    <lineage>
        <taxon>Eukaryota</taxon>
        <taxon>Viridiplantae</taxon>
        <taxon>Streptophyta</taxon>
        <taxon>Embryophyta</taxon>
        <taxon>Tracheophyta</taxon>
        <taxon>Spermatophyta</taxon>
        <taxon>Magnoliopsida</taxon>
        <taxon>eudicotyledons</taxon>
        <taxon>Gunneridae</taxon>
        <taxon>Pentapetalae</taxon>
        <taxon>rosids</taxon>
        <taxon>fabids</taxon>
        <taxon>Fabales</taxon>
        <taxon>Fabaceae</taxon>
        <taxon>Papilionoideae</taxon>
        <taxon>50 kb inversion clade</taxon>
        <taxon>NPAAA clade</taxon>
        <taxon>indigoferoid/millettioid clade</taxon>
        <taxon>Phaseoleae</taxon>
        <taxon>Vigna</taxon>
    </lineage>
</organism>
<dbReference type="KEGG" id="vra:106752559"/>
<dbReference type="Gene3D" id="3.40.50.300">
    <property type="entry name" value="P-loop containing nucleotide triphosphate hydrolases"/>
    <property type="match status" value="1"/>
</dbReference>
<dbReference type="GeneID" id="106752559"/>
<dbReference type="InterPro" id="IPR044974">
    <property type="entry name" value="Disease_R_plants"/>
</dbReference>
<dbReference type="Pfam" id="PF01582">
    <property type="entry name" value="TIR"/>
    <property type="match status" value="1"/>
</dbReference>
<dbReference type="PANTHER" id="PTHR11017:SF560">
    <property type="entry name" value="RESISTANCE PROTEIN (TIR-NBS-LRR CLASS), PUTATIVE-RELATED"/>
    <property type="match status" value="1"/>
</dbReference>
<protein>
    <submittedName>
        <fullName evidence="3">TMV resistance protein N isoform X1</fullName>
    </submittedName>
</protein>
<sequence length="352" mass="40104">MEFASSSSSSSSLYFNSEPRFIYDVFINFGGEDIGRRFVSHLHSALLQAQLKTLINEENLPEGLELDDQIGAIGGAKITIIVFSKSYTESTCSLRHLEKIIECHETFGQIVLPVFYEIDPLDVRHQKDDFGKALEETAHRCYSGEQLEHALSRWSSALNRVAGITGWDVRDFRHDAELVKVIVDSVRRLLDHIDWYINQFPLGLDSIWEDEIESTENQSTEVIGIFGIGGLGKTTLAMKIYRIEFIGGKLVDWNYDAKVSGWLKKPGKRSRLCLQDDVKDVLEENIETEAIEGLSPKLHSSSRDCLEAHTFKKLKRLRLLLSADYGQISKQLREFPYKYMPNNFHLENAIAL</sequence>
<reference evidence="3" key="1">
    <citation type="submission" date="2025-08" db="UniProtKB">
        <authorList>
            <consortium name="RefSeq"/>
        </authorList>
    </citation>
    <scope>IDENTIFICATION</scope>
    <source>
        <tissue evidence="3">Leaf</tissue>
    </source>
</reference>
<dbReference type="InterPro" id="IPR002182">
    <property type="entry name" value="NB-ARC"/>
</dbReference>
<evidence type="ECO:0000259" key="1">
    <source>
        <dbReference type="PROSITE" id="PS50104"/>
    </source>
</evidence>
<dbReference type="OrthoDB" id="2149685at2759"/>
<dbReference type="GO" id="GO:0007165">
    <property type="term" value="P:signal transduction"/>
    <property type="evidence" value="ECO:0007669"/>
    <property type="project" value="InterPro"/>
</dbReference>
<dbReference type="InterPro" id="IPR035897">
    <property type="entry name" value="Toll_tir_struct_dom_sf"/>
</dbReference>
<dbReference type="InterPro" id="IPR027417">
    <property type="entry name" value="P-loop_NTPase"/>
</dbReference>
<dbReference type="PANTHER" id="PTHR11017">
    <property type="entry name" value="LEUCINE-RICH REPEAT-CONTAINING PROTEIN"/>
    <property type="match status" value="1"/>
</dbReference>
<dbReference type="InterPro" id="IPR000157">
    <property type="entry name" value="TIR_dom"/>
</dbReference>
<evidence type="ECO:0000313" key="3">
    <source>
        <dbReference type="RefSeq" id="XP_014489745.1"/>
    </source>
</evidence>
<dbReference type="RefSeq" id="XP_014489745.1">
    <property type="nucleotide sequence ID" value="XM_014634259.2"/>
</dbReference>
<dbReference type="SUPFAM" id="SSF52200">
    <property type="entry name" value="Toll/Interleukin receptor TIR domain"/>
    <property type="match status" value="1"/>
</dbReference>
<dbReference type="GO" id="GO:0006952">
    <property type="term" value="P:defense response"/>
    <property type="evidence" value="ECO:0007669"/>
    <property type="project" value="InterPro"/>
</dbReference>
<dbReference type="Gene3D" id="3.40.50.10140">
    <property type="entry name" value="Toll/interleukin-1 receptor homology (TIR) domain"/>
    <property type="match status" value="1"/>
</dbReference>
<accession>A0A1S3T7K0</accession>
<dbReference type="AlphaFoldDB" id="A0A1S3T7K0"/>
<keyword evidence="2" id="KW-1185">Reference proteome</keyword>